<dbReference type="Proteomes" id="UP000029736">
    <property type="component" value="Unassembled WGS sequence"/>
</dbReference>
<organism evidence="2 3">
    <name type="scientific">Phaeodactylibacter xiamenensis</name>
    <dbReference type="NCBI Taxonomy" id="1524460"/>
    <lineage>
        <taxon>Bacteria</taxon>
        <taxon>Pseudomonadati</taxon>
        <taxon>Bacteroidota</taxon>
        <taxon>Saprospiria</taxon>
        <taxon>Saprospirales</taxon>
        <taxon>Haliscomenobacteraceae</taxon>
        <taxon>Phaeodactylibacter</taxon>
    </lineage>
</organism>
<sequence>MTTQKTLNLFYCGLCWLLFFTPLHLTAQDAISITFAPLPSQCIDDTVNCTAAVAYDFQVGVDCPFGQLQVDAFLNIFNDGSLIPIANALSGSYPAYSLSGSYPLGQHSFEVVVDDGCGNVQTAVLPFEVTDCGISTPVCNVGVLVELVLDYETGLETGPLAYLSYQDVLAQPVFDCTPPVTYSINFEGEAVDPEQYSILLDCEREGTQVLELHAQDDLGNSSNCISYLWVQNNSSYLCVGDLFGISGRIRTENGAPLEGVPVAISGQSSVAALTDEMGRYAFPSISEGLDYTLTPEYDEAPLNGVSTFDMVLISRHILGVQPLDSPYKRIAADTNGSGHISALDLIQLRRMILGIESSFDNLSSWRFVDAAYVFPDPANPWEEAFPEVININDLATAVSIGNDFIAIKIGDVNGDAETD</sequence>
<comment type="caution">
    <text evidence="2">The sequence shown here is derived from an EMBL/GenBank/DDBJ whole genome shotgun (WGS) entry which is preliminary data.</text>
</comment>
<evidence type="ECO:0008006" key="4">
    <source>
        <dbReference type="Google" id="ProtNLM"/>
    </source>
</evidence>
<dbReference type="InterPro" id="IPR013784">
    <property type="entry name" value="Carb-bd-like_fold"/>
</dbReference>
<keyword evidence="1" id="KW-0732">Signal</keyword>
<feature type="chain" id="PRO_5001948064" description="Dockerin domain-containing protein" evidence="1">
    <location>
        <begin position="28"/>
        <end position="419"/>
    </location>
</feature>
<dbReference type="InterPro" id="IPR018247">
    <property type="entry name" value="EF_Hand_1_Ca_BS"/>
</dbReference>
<reference evidence="2 3" key="1">
    <citation type="journal article" date="2014" name="Int. J. Syst. Evol. Microbiol.">
        <title>Phaeodactylibacter xiamenensis gen. nov., sp. nov., a member of the family Saprospiraceae isolated from the marine alga Phaeodactylum tricornutum.</title>
        <authorList>
            <person name="Chen Z.Jr."/>
            <person name="Lei X."/>
            <person name="Lai Q."/>
            <person name="Li Y."/>
            <person name="Zhang B."/>
            <person name="Zhang J."/>
            <person name="Zhang H."/>
            <person name="Yang L."/>
            <person name="Zheng W."/>
            <person name="Tian Y."/>
            <person name="Yu Z."/>
            <person name="Xu H.Jr."/>
            <person name="Zheng T."/>
        </authorList>
    </citation>
    <scope>NUCLEOTIDE SEQUENCE [LARGE SCALE GENOMIC DNA]</scope>
    <source>
        <strain evidence="2 3">KD52</strain>
    </source>
</reference>
<dbReference type="GO" id="GO:0030246">
    <property type="term" value="F:carbohydrate binding"/>
    <property type="evidence" value="ECO:0007669"/>
    <property type="project" value="InterPro"/>
</dbReference>
<accession>A0A098S9S6</accession>
<dbReference type="CDD" id="cd14252">
    <property type="entry name" value="Dockerin_like"/>
    <property type="match status" value="1"/>
</dbReference>
<evidence type="ECO:0000313" key="3">
    <source>
        <dbReference type="Proteomes" id="UP000029736"/>
    </source>
</evidence>
<proteinExistence type="predicted"/>
<dbReference type="GO" id="GO:0000272">
    <property type="term" value="P:polysaccharide catabolic process"/>
    <property type="evidence" value="ECO:0007669"/>
    <property type="project" value="InterPro"/>
</dbReference>
<name>A0A098S9S6_9BACT</name>
<dbReference type="Pfam" id="PF00404">
    <property type="entry name" value="Dockerin_1"/>
    <property type="match status" value="1"/>
</dbReference>
<dbReference type="Gene3D" id="1.10.1330.10">
    <property type="entry name" value="Dockerin domain"/>
    <property type="match status" value="1"/>
</dbReference>
<dbReference type="PROSITE" id="PS00018">
    <property type="entry name" value="EF_HAND_1"/>
    <property type="match status" value="1"/>
</dbReference>
<dbReference type="SUPFAM" id="SSF49452">
    <property type="entry name" value="Starch-binding domain-like"/>
    <property type="match status" value="1"/>
</dbReference>
<dbReference type="InterPro" id="IPR002105">
    <property type="entry name" value="Dockerin_1_rpt"/>
</dbReference>
<dbReference type="OrthoDB" id="1490203at2"/>
<dbReference type="RefSeq" id="WP_044217459.1">
    <property type="nucleotide sequence ID" value="NZ_JBKAGJ010000001.1"/>
</dbReference>
<evidence type="ECO:0000256" key="1">
    <source>
        <dbReference type="SAM" id="SignalP"/>
    </source>
</evidence>
<keyword evidence="3" id="KW-1185">Reference proteome</keyword>
<dbReference type="GO" id="GO:0004553">
    <property type="term" value="F:hydrolase activity, hydrolyzing O-glycosyl compounds"/>
    <property type="evidence" value="ECO:0007669"/>
    <property type="project" value="InterPro"/>
</dbReference>
<dbReference type="SUPFAM" id="SSF63446">
    <property type="entry name" value="Type I dockerin domain"/>
    <property type="match status" value="1"/>
</dbReference>
<dbReference type="AlphaFoldDB" id="A0A098S9S6"/>
<dbReference type="Gene3D" id="2.60.40.1120">
    <property type="entry name" value="Carboxypeptidase-like, regulatory domain"/>
    <property type="match status" value="1"/>
</dbReference>
<gene>
    <name evidence="2" type="ORF">IX84_06095</name>
</gene>
<dbReference type="STRING" id="1524460.IX84_06095"/>
<protein>
    <recommendedName>
        <fullName evidence="4">Dockerin domain-containing protein</fullName>
    </recommendedName>
</protein>
<feature type="signal peptide" evidence="1">
    <location>
        <begin position="1"/>
        <end position="27"/>
    </location>
</feature>
<evidence type="ECO:0000313" key="2">
    <source>
        <dbReference type="EMBL" id="KGE88875.1"/>
    </source>
</evidence>
<dbReference type="EMBL" id="JPOS01000014">
    <property type="protein sequence ID" value="KGE88875.1"/>
    <property type="molecule type" value="Genomic_DNA"/>
</dbReference>
<dbReference type="InterPro" id="IPR036439">
    <property type="entry name" value="Dockerin_dom_sf"/>
</dbReference>